<dbReference type="GO" id="GO:0006508">
    <property type="term" value="P:proteolysis"/>
    <property type="evidence" value="ECO:0007669"/>
    <property type="project" value="UniProtKB-KW"/>
</dbReference>
<evidence type="ECO:0000256" key="4">
    <source>
        <dbReference type="ARBA" id="ARBA00022801"/>
    </source>
</evidence>
<reference evidence="9 10" key="1">
    <citation type="journal article" date="2020" name="Nature">
        <title>Isolation of an archaeon at the prokaryote-eukaryote interface.</title>
        <authorList>
            <person name="Imachi H."/>
            <person name="Nobu M.K."/>
            <person name="Nakahara N."/>
            <person name="Morono Y."/>
            <person name="Ogawara M."/>
            <person name="Takaki Y."/>
            <person name="Takano Y."/>
            <person name="Uematsu K."/>
            <person name="Ikuta T."/>
            <person name="Ito M."/>
            <person name="Matsui Y."/>
            <person name="Miyazaki M."/>
            <person name="Murata K."/>
            <person name="Saito Y."/>
            <person name="Sakai S."/>
            <person name="Song C."/>
            <person name="Tasumi E."/>
            <person name="Yamanaka Y."/>
            <person name="Yamaguchi T."/>
            <person name="Kamagata Y."/>
            <person name="Tamaki H."/>
            <person name="Takai K."/>
        </authorList>
    </citation>
    <scope>NUCLEOTIDE SEQUENCE [LARGE SCALE GENOMIC DNA]</scope>
    <source>
        <strain evidence="9 10">MK-D1</strain>
    </source>
</reference>
<evidence type="ECO:0000256" key="6">
    <source>
        <dbReference type="ARBA" id="ARBA00022989"/>
    </source>
</evidence>
<comment type="subcellular location">
    <subcellularLocation>
        <location evidence="1">Membrane</location>
        <topology evidence="1">Multi-pass membrane protein</topology>
    </subcellularLocation>
</comment>
<gene>
    <name evidence="9" type="ORF">DSAG12_03889</name>
</gene>
<dbReference type="EMBL" id="CP042905">
    <property type="protein sequence ID" value="QEE18051.1"/>
    <property type="molecule type" value="Genomic_DNA"/>
</dbReference>
<evidence type="ECO:0000256" key="2">
    <source>
        <dbReference type="ARBA" id="ARBA00022670"/>
    </source>
</evidence>
<proteinExistence type="predicted"/>
<evidence type="ECO:0000313" key="9">
    <source>
        <dbReference type="EMBL" id="QEE18051.1"/>
    </source>
</evidence>
<evidence type="ECO:0000256" key="8">
    <source>
        <dbReference type="SAM" id="Phobius"/>
    </source>
</evidence>
<feature type="transmembrane region" description="Helical" evidence="8">
    <location>
        <begin position="197"/>
        <end position="216"/>
    </location>
</feature>
<dbReference type="AlphaFoldDB" id="A0A5B9DG97"/>
<organism evidence="9 10">
    <name type="scientific">Promethearchaeum syntrophicum</name>
    <dbReference type="NCBI Taxonomy" id="2594042"/>
    <lineage>
        <taxon>Archaea</taxon>
        <taxon>Promethearchaeati</taxon>
        <taxon>Promethearchaeota</taxon>
        <taxon>Promethearchaeia</taxon>
        <taxon>Promethearchaeales</taxon>
        <taxon>Promethearchaeaceae</taxon>
        <taxon>Promethearchaeum</taxon>
    </lineage>
</organism>
<dbReference type="Proteomes" id="UP000321408">
    <property type="component" value="Chromosome"/>
</dbReference>
<feature type="transmembrane region" description="Helical" evidence="8">
    <location>
        <begin position="372"/>
        <end position="392"/>
    </location>
</feature>
<keyword evidence="3 8" id="KW-0812">Transmembrane</keyword>
<reference evidence="9 10" key="2">
    <citation type="journal article" date="2024" name="Int. J. Syst. Evol. Microbiol.">
        <title>Promethearchaeum syntrophicum gen. nov., sp. nov., an anaerobic, obligately syntrophic archaeon, the first isolate of the lineage 'Asgard' archaea, and proposal of the new archaeal phylum Promethearchaeota phyl. nov. and kingdom Promethearchaeati regn. nov.</title>
        <authorList>
            <person name="Imachi H."/>
            <person name="Nobu M.K."/>
            <person name="Kato S."/>
            <person name="Takaki Y."/>
            <person name="Miyazaki M."/>
            <person name="Miyata M."/>
            <person name="Ogawara M."/>
            <person name="Saito Y."/>
            <person name="Sakai S."/>
            <person name="Tahara Y.O."/>
            <person name="Takano Y."/>
            <person name="Tasumi E."/>
            <person name="Uematsu K."/>
            <person name="Yoshimura T."/>
            <person name="Itoh T."/>
            <person name="Ohkuma M."/>
            <person name="Takai K."/>
        </authorList>
    </citation>
    <scope>NUCLEOTIDE SEQUENCE [LARGE SCALE GENOMIC DNA]</scope>
    <source>
        <strain evidence="9 10">MK-D1</strain>
    </source>
</reference>
<dbReference type="GeneID" id="41331853"/>
<dbReference type="GO" id="GO:0008233">
    <property type="term" value="F:peptidase activity"/>
    <property type="evidence" value="ECO:0007669"/>
    <property type="project" value="UniProtKB-KW"/>
</dbReference>
<dbReference type="KEGG" id="psyt:DSAG12_03889"/>
<evidence type="ECO:0000313" key="10">
    <source>
        <dbReference type="Proteomes" id="UP000321408"/>
    </source>
</evidence>
<sequence length="498" mass="58019">MENNNNNQLDPDKKEIVANNQDLKIQNSILHEDNEDNEQILFFKQKIEKILKEYVTVFEVEEKNEIEEKERIKDTEDDVKKILPEFIICITRKDSIEELEMMKDHLNQSGFKFTLNIIKKEDPKDYANRKEIIDYIDSVEKKNYGNNSISNDDRIHKYTLFRMKFNPISPLFYQKMKKKSRNNILDRKKINLNLTRLSLSLLGLALFIVIQVNILTDHSDFTSSFLNSFGTSDEETKKINILYLVLGFVSIILVREITYLITSRIRDVKYETPYFASLDNLSVKKLNPNNMFDLAASRILSGFLCSLLLLIMGLVLSEQIPTSLLISNKTGDHINRYNLLTQLLKNLFFSDQNNFIEILYGDSTYLLPKYTILMHPLAYAGHLGLLLTLFSIFPIQYTDGGKMYYAVFRNKYGHWIGLALVAVLIATLIVFSEYVFLIIAIFLITGIKIYDSKYQIEDLKFNLYPISKGRKKFLILFVILIVLIFPISTLVNFFGYLY</sequence>
<evidence type="ECO:0000256" key="3">
    <source>
        <dbReference type="ARBA" id="ARBA00022692"/>
    </source>
</evidence>
<evidence type="ECO:0000256" key="5">
    <source>
        <dbReference type="ARBA" id="ARBA00022946"/>
    </source>
</evidence>
<keyword evidence="10" id="KW-1185">Reference proteome</keyword>
<feature type="transmembrane region" description="Helical" evidence="8">
    <location>
        <begin position="473"/>
        <end position="497"/>
    </location>
</feature>
<evidence type="ECO:0008006" key="11">
    <source>
        <dbReference type="Google" id="ProtNLM"/>
    </source>
</evidence>
<feature type="transmembrane region" description="Helical" evidence="8">
    <location>
        <begin position="295"/>
        <end position="316"/>
    </location>
</feature>
<evidence type="ECO:0000256" key="1">
    <source>
        <dbReference type="ARBA" id="ARBA00004141"/>
    </source>
</evidence>
<keyword evidence="7 8" id="KW-0472">Membrane</keyword>
<evidence type="ECO:0000256" key="7">
    <source>
        <dbReference type="ARBA" id="ARBA00023136"/>
    </source>
</evidence>
<feature type="transmembrane region" description="Helical" evidence="8">
    <location>
        <begin position="412"/>
        <end position="429"/>
    </location>
</feature>
<keyword evidence="6 8" id="KW-1133">Transmembrane helix</keyword>
<protein>
    <recommendedName>
        <fullName evidence="11">Peptidase family M50</fullName>
    </recommendedName>
</protein>
<keyword evidence="4" id="KW-0378">Hydrolase</keyword>
<dbReference type="PANTHER" id="PTHR31412:SF0">
    <property type="entry name" value="ZINC METALLOPROTEASE EGY1, CHLOROPLASTIC-RELATED"/>
    <property type="match status" value="1"/>
</dbReference>
<dbReference type="InterPro" id="IPR044838">
    <property type="entry name" value="EGY1-like"/>
</dbReference>
<keyword evidence="2" id="KW-0645">Protease</keyword>
<accession>A0A5B9DG97</accession>
<keyword evidence="5" id="KW-0809">Transit peptide</keyword>
<dbReference type="GO" id="GO:0016020">
    <property type="term" value="C:membrane"/>
    <property type="evidence" value="ECO:0007669"/>
    <property type="project" value="UniProtKB-SubCell"/>
</dbReference>
<feature type="transmembrane region" description="Helical" evidence="8">
    <location>
        <begin position="241"/>
        <end position="261"/>
    </location>
</feature>
<name>A0A5B9DG97_9ARCH</name>
<dbReference type="RefSeq" id="WP_147664970.1">
    <property type="nucleotide sequence ID" value="NZ_CP042905.2"/>
</dbReference>
<dbReference type="PANTHER" id="PTHR31412">
    <property type="entry name" value="ZINC METALLOPROTEASE EGY1"/>
    <property type="match status" value="1"/>
</dbReference>